<evidence type="ECO:0000313" key="2">
    <source>
        <dbReference type="Proteomes" id="UP000237271"/>
    </source>
</evidence>
<dbReference type="Proteomes" id="UP000237271">
    <property type="component" value="Unassembled WGS sequence"/>
</dbReference>
<proteinExistence type="predicted"/>
<protein>
    <submittedName>
        <fullName evidence="1">Uncharacterized protein</fullName>
    </submittedName>
</protein>
<accession>A0A2P4YUT1</accession>
<sequence length="620" mass="70544">MICAVLGRQEGDELTTNPYIVCGKPTHHLCAVDVSERSNSAINESDSGGVKRFCTKSSSYYTVISSRFHSRKVGTTDDVWNLIQHLEKPYKKRYPWKSSKTVYHGICVLCCENIKARSKAYCYTWEEALRTTKNTTNAHDHIKAKHAEHPLAVLADMKITQKSMTDVINAETGITGLSDLTEKTERVYSPSVARITSPDPPTTTETFTVSNSGCHTGTPTYPILSRDRHDRLLNGQFQLFCDLVGELITSEFEMVCKFKFLNLMHDIWTTCGKYSILSNVVSKRNTIVTFAIWRCRTRRHLQKTVADHIGKEQQDCAIQLLNLCNWYGLGLTDNIQTVTVWNESKKRMRKSSPNSHARSYQNLRNLNNHFKSSKQRYALSKIYEVLSYPDLDPLTDMDVRVAFTCKLIRRSVVNYAAFQAYFLSTSDSLDVRTTLIAKDWMLAAAIEAVTNFIASLALVEAQSENLVASCMVVFRRLADNKLNSCKFETMAIEAPLLRCQRRKSSMSDKEFSDTEKTLTKESIACILLDPRTKSSVKRIAAVGNIPRKGEKTIYKSGLDYLREEHRKMFSKMTKDGKVPLIQPSSQNSLLSHHGYHLQLLQDRTMNMSYHLKLQLGQERL</sequence>
<reference evidence="1 2" key="1">
    <citation type="journal article" date="2017" name="Genome Biol. Evol.">
        <title>Phytophthora megakarya and P. palmivora, closely related causal agents of cacao black pod rot, underwent increases in genome sizes and gene numbers by different mechanisms.</title>
        <authorList>
            <person name="Ali S.S."/>
            <person name="Shao J."/>
            <person name="Lary D.J."/>
            <person name="Kronmiller B."/>
            <person name="Shen D."/>
            <person name="Strem M.D."/>
            <person name="Amoako-Attah I."/>
            <person name="Akrofi A.Y."/>
            <person name="Begoude B.A."/>
            <person name="Ten Hoopen G.M."/>
            <person name="Coulibaly K."/>
            <person name="Kebe B.I."/>
            <person name="Melnick R.L."/>
            <person name="Guiltinan M.J."/>
            <person name="Tyler B.M."/>
            <person name="Meinhardt L.W."/>
            <person name="Bailey B.A."/>
        </authorList>
    </citation>
    <scope>NUCLEOTIDE SEQUENCE [LARGE SCALE GENOMIC DNA]</scope>
    <source>
        <strain evidence="2">sbr112.9</strain>
    </source>
</reference>
<name>A0A2P4YUT1_9STRA</name>
<dbReference type="EMBL" id="NCKW01000056">
    <property type="protein sequence ID" value="POM81552.1"/>
    <property type="molecule type" value="Genomic_DNA"/>
</dbReference>
<evidence type="ECO:0000313" key="1">
    <source>
        <dbReference type="EMBL" id="POM81552.1"/>
    </source>
</evidence>
<organism evidence="1 2">
    <name type="scientific">Phytophthora palmivora</name>
    <dbReference type="NCBI Taxonomy" id="4796"/>
    <lineage>
        <taxon>Eukaryota</taxon>
        <taxon>Sar</taxon>
        <taxon>Stramenopiles</taxon>
        <taxon>Oomycota</taxon>
        <taxon>Peronosporomycetes</taxon>
        <taxon>Peronosporales</taxon>
        <taxon>Peronosporaceae</taxon>
        <taxon>Phytophthora</taxon>
    </lineage>
</organism>
<dbReference type="AlphaFoldDB" id="A0A2P4YUT1"/>
<keyword evidence="2" id="KW-1185">Reference proteome</keyword>
<gene>
    <name evidence="1" type="ORF">PHPALM_460</name>
</gene>
<comment type="caution">
    <text evidence="1">The sequence shown here is derived from an EMBL/GenBank/DDBJ whole genome shotgun (WGS) entry which is preliminary data.</text>
</comment>
<dbReference type="OrthoDB" id="114945at2759"/>